<dbReference type="EMBL" id="BIFT01000002">
    <property type="protein sequence ID" value="GCE31567.1"/>
    <property type="molecule type" value="Genomic_DNA"/>
</dbReference>
<evidence type="ECO:0000313" key="2">
    <source>
        <dbReference type="EMBL" id="GCE31567.1"/>
    </source>
</evidence>
<dbReference type="InterPro" id="IPR036866">
    <property type="entry name" value="RibonucZ/Hydroxyglut_hydro"/>
</dbReference>
<accession>A0A402BJN9</accession>
<dbReference type="Gene3D" id="3.60.15.10">
    <property type="entry name" value="Ribonuclease Z/Hydroxyacylglutathione hydrolase-like"/>
    <property type="match status" value="1"/>
</dbReference>
<evidence type="ECO:0000313" key="3">
    <source>
        <dbReference type="Proteomes" id="UP000287171"/>
    </source>
</evidence>
<sequence>MQHWICVTCGTQFSASQEPPRECPICLDQRQYVGHQGQQWTTMDAMSAEGRSNTLKHHEPHLLGIGTTPKFAIGQRGLLVRSEHGNVLWDCISYLDDETYETVKDLGGISAIAISHPHYYSSMVEWARRFDAKIYLHANDQQWVMRPDERIIFWTGETQQLPGDITLIRLGGHFPGGTVLHWPQGAEGKGALLSGDIITVVADNRWVSFMYSYPNLIPLPASEIQRMRNTIAPYTFDRIYAAWFEAIVPQDAHDAVMRSADRYIEALQTVLPVRQG</sequence>
<gene>
    <name evidence="2" type="ORF">KDA_70510</name>
</gene>
<dbReference type="RefSeq" id="WP_126631518.1">
    <property type="nucleotide sequence ID" value="NZ_BIFT01000002.1"/>
</dbReference>
<dbReference type="SMART" id="SM00849">
    <property type="entry name" value="Lactamase_B"/>
    <property type="match status" value="1"/>
</dbReference>
<reference evidence="3" key="1">
    <citation type="submission" date="2018-12" db="EMBL/GenBank/DDBJ databases">
        <title>Tengunoibacter tsumagoiensis gen. nov., sp. nov., Dictyobacter kobayashii sp. nov., D. alpinus sp. nov., and D. joshuensis sp. nov. and description of Dictyobacteraceae fam. nov. within the order Ktedonobacterales isolated from Tengu-no-mugimeshi.</title>
        <authorList>
            <person name="Wang C.M."/>
            <person name="Zheng Y."/>
            <person name="Sakai Y."/>
            <person name="Toyoda A."/>
            <person name="Minakuchi Y."/>
            <person name="Abe K."/>
            <person name="Yokota A."/>
            <person name="Yabe S."/>
        </authorList>
    </citation>
    <scope>NUCLEOTIDE SEQUENCE [LARGE SCALE GENOMIC DNA]</scope>
    <source>
        <strain evidence="3">Uno16</strain>
    </source>
</reference>
<comment type="caution">
    <text evidence="2">The sequence shown here is derived from an EMBL/GenBank/DDBJ whole genome shotgun (WGS) entry which is preliminary data.</text>
</comment>
<evidence type="ECO:0000259" key="1">
    <source>
        <dbReference type="SMART" id="SM00849"/>
    </source>
</evidence>
<keyword evidence="3" id="KW-1185">Reference proteome</keyword>
<dbReference type="InterPro" id="IPR001279">
    <property type="entry name" value="Metallo-B-lactamas"/>
</dbReference>
<dbReference type="PANTHER" id="PTHR36839">
    <property type="entry name" value="METALLO-BETA-LACTAMASE FAMILY PROTEIN (AFU_ORTHOLOGUE AFUA_5G12770)"/>
    <property type="match status" value="1"/>
</dbReference>
<dbReference type="OrthoDB" id="2373347at2"/>
<proteinExistence type="predicted"/>
<organism evidence="2 3">
    <name type="scientific">Dictyobacter alpinus</name>
    <dbReference type="NCBI Taxonomy" id="2014873"/>
    <lineage>
        <taxon>Bacteria</taxon>
        <taxon>Bacillati</taxon>
        <taxon>Chloroflexota</taxon>
        <taxon>Ktedonobacteria</taxon>
        <taxon>Ktedonobacterales</taxon>
        <taxon>Dictyobacteraceae</taxon>
        <taxon>Dictyobacter</taxon>
    </lineage>
</organism>
<dbReference type="AlphaFoldDB" id="A0A402BJN9"/>
<name>A0A402BJN9_9CHLR</name>
<dbReference type="SUPFAM" id="SSF56281">
    <property type="entry name" value="Metallo-hydrolase/oxidoreductase"/>
    <property type="match status" value="1"/>
</dbReference>
<feature type="domain" description="Metallo-beta-lactamase" evidence="1">
    <location>
        <begin position="74"/>
        <end position="243"/>
    </location>
</feature>
<protein>
    <recommendedName>
        <fullName evidence="1">Metallo-beta-lactamase domain-containing protein</fullName>
    </recommendedName>
</protein>
<dbReference type="Proteomes" id="UP000287171">
    <property type="component" value="Unassembled WGS sequence"/>
</dbReference>
<dbReference type="PANTHER" id="PTHR36839:SF1">
    <property type="entry name" value="METALLO-BETA-LACTAMASE FAMILY PROTEIN (AFU_ORTHOLOGUE AFUA_5G12770)"/>
    <property type="match status" value="1"/>
</dbReference>